<sequence>MAKILIGYADIKNEPRVGVFFPHSLENAVLLFRYDTPDQVPALAAASNFILDQMGVTNREVKRFPNINMVIVYKK</sequence>
<organism evidence="1 2">
    <name type="scientific">Larkinella insperata</name>
    <dbReference type="NCBI Taxonomy" id="332158"/>
    <lineage>
        <taxon>Bacteria</taxon>
        <taxon>Pseudomonadati</taxon>
        <taxon>Bacteroidota</taxon>
        <taxon>Cytophagia</taxon>
        <taxon>Cytophagales</taxon>
        <taxon>Spirosomataceae</taxon>
        <taxon>Larkinella</taxon>
    </lineage>
</organism>
<accession>A0ABW3QIV4</accession>
<dbReference type="Proteomes" id="UP001597116">
    <property type="component" value="Unassembled WGS sequence"/>
</dbReference>
<comment type="caution">
    <text evidence="1">The sequence shown here is derived from an EMBL/GenBank/DDBJ whole genome shotgun (WGS) entry which is preliminary data.</text>
</comment>
<keyword evidence="2" id="KW-1185">Reference proteome</keyword>
<evidence type="ECO:0000313" key="1">
    <source>
        <dbReference type="EMBL" id="MFD1141854.1"/>
    </source>
</evidence>
<protein>
    <submittedName>
        <fullName evidence="1">Uncharacterized protein</fullName>
    </submittedName>
</protein>
<dbReference type="EMBL" id="JBHTLP010000008">
    <property type="protein sequence ID" value="MFD1141854.1"/>
    <property type="molecule type" value="Genomic_DNA"/>
</dbReference>
<proteinExistence type="predicted"/>
<gene>
    <name evidence="1" type="ORF">ACFQ4C_12075</name>
</gene>
<reference evidence="2" key="1">
    <citation type="journal article" date="2019" name="Int. J. Syst. Evol. Microbiol.">
        <title>The Global Catalogue of Microorganisms (GCM) 10K type strain sequencing project: providing services to taxonomists for standard genome sequencing and annotation.</title>
        <authorList>
            <consortium name="The Broad Institute Genomics Platform"/>
            <consortium name="The Broad Institute Genome Sequencing Center for Infectious Disease"/>
            <person name="Wu L."/>
            <person name="Ma J."/>
        </authorList>
    </citation>
    <scope>NUCLEOTIDE SEQUENCE [LARGE SCALE GENOMIC DNA]</scope>
    <source>
        <strain evidence="2">CCUG 55608</strain>
    </source>
</reference>
<evidence type="ECO:0000313" key="2">
    <source>
        <dbReference type="Proteomes" id="UP001597116"/>
    </source>
</evidence>
<name>A0ABW3QIV4_9BACT</name>
<dbReference type="RefSeq" id="WP_265992348.1">
    <property type="nucleotide sequence ID" value="NZ_CP110973.1"/>
</dbReference>